<name>A0AAJ6QM68_9ACAR</name>
<keyword evidence="3" id="KW-0677">Repeat</keyword>
<evidence type="ECO:0000259" key="10">
    <source>
        <dbReference type="PROSITE" id="PS50089"/>
    </source>
</evidence>
<dbReference type="GO" id="GO:0008270">
    <property type="term" value="F:zinc ion binding"/>
    <property type="evidence" value="ECO:0007669"/>
    <property type="project" value="UniProtKB-KW"/>
</dbReference>
<dbReference type="GO" id="GO:0000977">
    <property type="term" value="F:RNA polymerase II transcription regulatory region sequence-specific DNA binding"/>
    <property type="evidence" value="ECO:0007669"/>
    <property type="project" value="TreeGrafter"/>
</dbReference>
<evidence type="ECO:0000313" key="11">
    <source>
        <dbReference type="Proteomes" id="UP000694867"/>
    </source>
</evidence>
<gene>
    <name evidence="12" type="primary">LOC100899242</name>
</gene>
<feature type="region of interest" description="Disordered" evidence="8">
    <location>
        <begin position="1"/>
        <end position="27"/>
    </location>
</feature>
<dbReference type="GO" id="GO:0005634">
    <property type="term" value="C:nucleus"/>
    <property type="evidence" value="ECO:0007669"/>
    <property type="project" value="InterPro"/>
</dbReference>
<organism evidence="11 12">
    <name type="scientific">Galendromus occidentalis</name>
    <name type="common">western predatory mite</name>
    <dbReference type="NCBI Taxonomy" id="34638"/>
    <lineage>
        <taxon>Eukaryota</taxon>
        <taxon>Metazoa</taxon>
        <taxon>Ecdysozoa</taxon>
        <taxon>Arthropoda</taxon>
        <taxon>Chelicerata</taxon>
        <taxon>Arachnida</taxon>
        <taxon>Acari</taxon>
        <taxon>Parasitiformes</taxon>
        <taxon>Mesostigmata</taxon>
        <taxon>Gamasina</taxon>
        <taxon>Phytoseioidea</taxon>
        <taxon>Phytoseiidae</taxon>
        <taxon>Typhlodrominae</taxon>
        <taxon>Galendromus</taxon>
    </lineage>
</organism>
<evidence type="ECO:0000313" key="12">
    <source>
        <dbReference type="RefSeq" id="XP_003737290.1"/>
    </source>
</evidence>
<evidence type="ECO:0000256" key="8">
    <source>
        <dbReference type="SAM" id="MobiDB-lite"/>
    </source>
</evidence>
<keyword evidence="9" id="KW-0812">Transmembrane</keyword>
<dbReference type="CDD" id="cd06008">
    <property type="entry name" value="NF-X1-zinc-finger"/>
    <property type="match status" value="4"/>
</dbReference>
<evidence type="ECO:0000256" key="2">
    <source>
        <dbReference type="ARBA" id="ARBA00022723"/>
    </source>
</evidence>
<dbReference type="KEGG" id="goe:100899242"/>
<dbReference type="SUPFAM" id="SSF57850">
    <property type="entry name" value="RING/U-box"/>
    <property type="match status" value="1"/>
</dbReference>
<reference evidence="12" key="1">
    <citation type="submission" date="2025-08" db="UniProtKB">
        <authorList>
            <consortium name="RefSeq"/>
        </authorList>
    </citation>
    <scope>IDENTIFICATION</scope>
</reference>
<proteinExistence type="inferred from homology"/>
<keyword evidence="4 6" id="KW-0863">Zinc-finger</keyword>
<feature type="transmembrane region" description="Helical" evidence="9">
    <location>
        <begin position="831"/>
        <end position="852"/>
    </location>
</feature>
<dbReference type="AlphaFoldDB" id="A0AAJ6QM68"/>
<evidence type="ECO:0000256" key="1">
    <source>
        <dbReference type="ARBA" id="ARBA00007269"/>
    </source>
</evidence>
<feature type="domain" description="RING-type" evidence="10">
    <location>
        <begin position="99"/>
        <end position="157"/>
    </location>
</feature>
<dbReference type="InterPro" id="IPR034078">
    <property type="entry name" value="NFX1_fam"/>
</dbReference>
<dbReference type="GO" id="GO:0000981">
    <property type="term" value="F:DNA-binding transcription factor activity, RNA polymerase II-specific"/>
    <property type="evidence" value="ECO:0007669"/>
    <property type="project" value="TreeGrafter"/>
</dbReference>
<evidence type="ECO:0000256" key="5">
    <source>
        <dbReference type="ARBA" id="ARBA00022833"/>
    </source>
</evidence>
<dbReference type="Pfam" id="PF01422">
    <property type="entry name" value="zf-NF-X1"/>
    <property type="match status" value="10"/>
</dbReference>
<evidence type="ECO:0000256" key="9">
    <source>
        <dbReference type="SAM" id="Phobius"/>
    </source>
</evidence>
<dbReference type="PANTHER" id="PTHR12360">
    <property type="entry name" value="NUCLEAR TRANSCRIPTION FACTOR, X-BOX BINDING 1 NFX1"/>
    <property type="match status" value="1"/>
</dbReference>
<dbReference type="Proteomes" id="UP000694867">
    <property type="component" value="Unplaced"/>
</dbReference>
<dbReference type="PROSITE" id="PS50089">
    <property type="entry name" value="ZF_RING_2"/>
    <property type="match status" value="1"/>
</dbReference>
<dbReference type="GeneID" id="100899242"/>
<sequence length="854" mass="94479">MVRKKKVQTAPLVNSQGRESSPAQGQNATFQAACAKIRENTQRHLEKMKGVAGDDEEAAEDEVPLEEESILKKISEGFSGNRQDTQNILDNLLSGIVTCLICIESVRHTEATWSCPHCFQILHLTCVGKWAKDSLFLFGKSGDGSTAATTWSCPNCRSQLTSIPQQYMCFCGKEKDPNFDKWLCPHSCGSICARALKPACGHTCTLLCHPGPCPPCPKTVQAVCFCNASTVTRRCSQKEWSCNGVCRRPLACGLHACPELCHRGECSPCKEQSIRKCNCGSSERRAECAALPWKCEKLCGKQLSCGLHRCEDRCHRPNECGVCPGSRPRCCPCGRTKYTELSCTQTAVPTCLNTCEKLLSCGEHRCWNKCHEGDCENCLEMVLKACRCGAKSRQMQCQKAFTCDKKCGRSKPCGHICTRKCCPPDEDCPPCTIACNKKLHCGIHKCQSLCHSGPCFPCRDQKEKACPCGKTSLLFPCGTNLQTAKVVCRELCVMPPDCHHETKVQHRCHPGRCPPCALPCARTLSCGHTCTAKCHSAVLAKILPKEKPRGPWEPQPQARWELIAKPCPPCNELVRVDCFGKHGETEWPCHAARISSCGKPCGRILPCGQHGCTLECHVVSDAPNGLVSGSSCEQYCGNGCQSKSRPEECSHPCGRPCHAGDCSPCNQYVQFRCHCENTLTVKSCREWCAMTEEERRSAQRCLQRCGKNLECGHRCFLKCHPGECGDPRQCRKMITLFCSCRRIKQEVCCGARDAKSQKVKCDEECRAIQQRLKRQEDERRAFEEAAKKKQEEERNALEVERVLGGRRTKRGKKKDSNDGTDCTAGFKFDGVALTVAATTVLILVGAAFKVWFDT</sequence>
<dbReference type="PANTHER" id="PTHR12360:SF1">
    <property type="entry name" value="NF-X1-TYPE ZINC FINGER PROTEIN NFXL1"/>
    <property type="match status" value="1"/>
</dbReference>
<evidence type="ECO:0000256" key="4">
    <source>
        <dbReference type="ARBA" id="ARBA00022771"/>
    </source>
</evidence>
<keyword evidence="5" id="KW-0862">Zinc</keyword>
<dbReference type="SMART" id="SM00438">
    <property type="entry name" value="ZnF_NFX"/>
    <property type="match status" value="11"/>
</dbReference>
<dbReference type="InterPro" id="IPR000967">
    <property type="entry name" value="Znf_NFX1"/>
</dbReference>
<keyword evidence="7" id="KW-0175">Coiled coil</keyword>
<evidence type="ECO:0000256" key="3">
    <source>
        <dbReference type="ARBA" id="ARBA00022737"/>
    </source>
</evidence>
<keyword evidence="11" id="KW-1185">Reference proteome</keyword>
<keyword evidence="9" id="KW-0472">Membrane</keyword>
<feature type="coiled-coil region" evidence="7">
    <location>
        <begin position="758"/>
        <end position="802"/>
    </location>
</feature>
<comment type="similarity">
    <text evidence="1">Belongs to the NFX1 family.</text>
</comment>
<dbReference type="RefSeq" id="XP_003737290.1">
    <property type="nucleotide sequence ID" value="XM_003737242.2"/>
</dbReference>
<feature type="compositionally biased region" description="Polar residues" evidence="8">
    <location>
        <begin position="11"/>
        <end position="27"/>
    </location>
</feature>
<dbReference type="InterPro" id="IPR001841">
    <property type="entry name" value="Znf_RING"/>
</dbReference>
<keyword evidence="9" id="KW-1133">Transmembrane helix</keyword>
<protein>
    <submittedName>
        <fullName evidence="12">NF-X1-type zinc finger protein NFXL1</fullName>
    </submittedName>
</protein>
<evidence type="ECO:0000256" key="7">
    <source>
        <dbReference type="SAM" id="Coils"/>
    </source>
</evidence>
<evidence type="ECO:0000256" key="6">
    <source>
        <dbReference type="PROSITE-ProRule" id="PRU00175"/>
    </source>
</evidence>
<accession>A0AAJ6QM68</accession>
<keyword evidence="2" id="KW-0479">Metal-binding</keyword>